<feature type="region of interest" description="Disordered" evidence="1">
    <location>
        <begin position="205"/>
        <end position="227"/>
    </location>
</feature>
<dbReference type="PANTHER" id="PTHR16161:SF0">
    <property type="entry name" value="TRANSCRIPTIONAL PROTEIN SWT1"/>
    <property type="match status" value="1"/>
</dbReference>
<proteinExistence type="predicted"/>
<dbReference type="PANTHER" id="PTHR16161">
    <property type="entry name" value="TRANSCRIPTIONAL PROTEIN SWT1"/>
    <property type="match status" value="1"/>
</dbReference>
<name>A0A0M3HYR1_ASCLU</name>
<accession>A0A0M3HYR1</accession>
<evidence type="ECO:0000313" key="4">
    <source>
        <dbReference type="WBParaSite" id="ALUE_0000870601-mRNA-1"/>
    </source>
</evidence>
<evidence type="ECO:0000259" key="2">
    <source>
        <dbReference type="SMART" id="SM00670"/>
    </source>
</evidence>
<dbReference type="InterPro" id="IPR029060">
    <property type="entry name" value="PIN-like_dom_sf"/>
</dbReference>
<feature type="region of interest" description="Disordered" evidence="1">
    <location>
        <begin position="1"/>
        <end position="35"/>
    </location>
</feature>
<dbReference type="Proteomes" id="UP000036681">
    <property type="component" value="Unplaced"/>
</dbReference>
<dbReference type="GO" id="GO:0005634">
    <property type="term" value="C:nucleus"/>
    <property type="evidence" value="ECO:0007669"/>
    <property type="project" value="TreeGrafter"/>
</dbReference>
<dbReference type="AlphaFoldDB" id="A0A0M3HYR1"/>
<dbReference type="SMART" id="SM00670">
    <property type="entry name" value="PINc"/>
    <property type="match status" value="1"/>
</dbReference>
<dbReference type="SUPFAM" id="SSF88723">
    <property type="entry name" value="PIN domain-like"/>
    <property type="match status" value="1"/>
</dbReference>
<dbReference type="Gene3D" id="3.40.50.1010">
    <property type="entry name" value="5'-nuclease"/>
    <property type="match status" value="1"/>
</dbReference>
<feature type="compositionally biased region" description="Acidic residues" evidence="1">
    <location>
        <begin position="14"/>
        <end position="29"/>
    </location>
</feature>
<dbReference type="InterPro" id="IPR052626">
    <property type="entry name" value="SWT1_Regulator"/>
</dbReference>
<feature type="domain" description="PIN" evidence="2">
    <location>
        <begin position="56"/>
        <end position="177"/>
    </location>
</feature>
<evidence type="ECO:0000256" key="1">
    <source>
        <dbReference type="SAM" id="MobiDB-lite"/>
    </source>
</evidence>
<dbReference type="InterPro" id="IPR002716">
    <property type="entry name" value="PIN_dom"/>
</dbReference>
<keyword evidence="3" id="KW-1185">Reference proteome</keyword>
<dbReference type="Pfam" id="PF13638">
    <property type="entry name" value="PIN_4"/>
    <property type="match status" value="1"/>
</dbReference>
<reference evidence="4" key="1">
    <citation type="submission" date="2017-02" db="UniProtKB">
        <authorList>
            <consortium name="WormBaseParasite"/>
        </authorList>
    </citation>
    <scope>IDENTIFICATION</scope>
</reference>
<evidence type="ECO:0000313" key="3">
    <source>
        <dbReference type="Proteomes" id="UP000036681"/>
    </source>
</evidence>
<dbReference type="WBParaSite" id="ALUE_0000870601-mRNA-1">
    <property type="protein sequence ID" value="ALUE_0000870601-mRNA-1"/>
    <property type="gene ID" value="ALUE_0000870601"/>
</dbReference>
<organism evidence="3 4">
    <name type="scientific">Ascaris lumbricoides</name>
    <name type="common">Giant roundworm</name>
    <dbReference type="NCBI Taxonomy" id="6252"/>
    <lineage>
        <taxon>Eukaryota</taxon>
        <taxon>Metazoa</taxon>
        <taxon>Ecdysozoa</taxon>
        <taxon>Nematoda</taxon>
        <taxon>Chromadorea</taxon>
        <taxon>Rhabditida</taxon>
        <taxon>Spirurina</taxon>
        <taxon>Ascaridomorpha</taxon>
        <taxon>Ascaridoidea</taxon>
        <taxon>Ascarididae</taxon>
        <taxon>Ascaris</taxon>
    </lineage>
</organism>
<sequence>MEVDEGIYVSEKTSDEDGEEPMEVEEDDTVDRVGTSRKRRHLGRLNRSTPFKDGSLVVVFDTSILLESPNIIKKSTDVEINVVIPYKVVEELDRFKNSESSCNQAHATAVVSIMHNLLTLHNEYFIFESSFESSSHLDGLRCRSNDDYILKCALTYLTRYAHVVRVLLATEDKNLALKAAANRLKAVNAEQLDVLIDQKKRRNCEHSNEHAIAESDKNKGEDSNVGESKDVEALPDFSFTIPPSTSVSVEIPEVLKCFGSSVASMQSVFAVKRRELSEGMLQFLDYCEAVVAEIHARRFAYYQLLGDRFCLFRIKG</sequence>
<protein>
    <submittedName>
        <fullName evidence="4">PINc domain-containing protein</fullName>
    </submittedName>
</protein>